<keyword evidence="2" id="KW-0456">Lyase</keyword>
<feature type="domain" description="D-serine dehydratase-like" evidence="3">
    <location>
        <begin position="271"/>
        <end position="378"/>
    </location>
</feature>
<evidence type="ECO:0000313" key="4">
    <source>
        <dbReference type="EMBL" id="MET3869632.1"/>
    </source>
</evidence>
<dbReference type="Proteomes" id="UP001549119">
    <property type="component" value="Unassembled WGS sequence"/>
</dbReference>
<dbReference type="Pfam" id="PF14031">
    <property type="entry name" value="D-ser_dehydrat"/>
    <property type="match status" value="1"/>
</dbReference>
<dbReference type="EMBL" id="JBEPNW010000003">
    <property type="protein sequence ID" value="MET3869632.1"/>
    <property type="molecule type" value="Genomic_DNA"/>
</dbReference>
<accession>A0ABV2NSY5</accession>
<comment type="caution">
    <text evidence="4">The sequence shown here is derived from an EMBL/GenBank/DDBJ whole genome shotgun (WGS) entry which is preliminary data.</text>
</comment>
<dbReference type="Pfam" id="PF01168">
    <property type="entry name" value="Ala_racemase_N"/>
    <property type="match status" value="1"/>
</dbReference>
<dbReference type="InterPro" id="IPR001608">
    <property type="entry name" value="Ala_racemase_N"/>
</dbReference>
<dbReference type="InterPro" id="IPR051466">
    <property type="entry name" value="D-amino_acid_metab_enzyme"/>
</dbReference>
<dbReference type="InterPro" id="IPR026956">
    <property type="entry name" value="D-ser_dehydrat-like_dom"/>
</dbReference>
<proteinExistence type="inferred from homology"/>
<protein>
    <submittedName>
        <fullName evidence="4">D-serine deaminase-like pyridoxal phosphate-dependent protein</fullName>
    </submittedName>
</protein>
<dbReference type="PANTHER" id="PTHR28004">
    <property type="entry name" value="ZGC:162816-RELATED"/>
    <property type="match status" value="1"/>
</dbReference>
<dbReference type="InterPro" id="IPR042208">
    <property type="entry name" value="D-ser_dehydrat-like_sf"/>
</dbReference>
<reference evidence="4 5" key="1">
    <citation type="submission" date="2024-06" db="EMBL/GenBank/DDBJ databases">
        <title>Genomics of switchgrass bacterial isolates.</title>
        <authorList>
            <person name="Shade A."/>
        </authorList>
    </citation>
    <scope>NUCLEOTIDE SEQUENCE [LARGE SCALE GENOMIC DNA]</scope>
    <source>
        <strain evidence="4 5">PvP084</strain>
    </source>
</reference>
<dbReference type="RefSeq" id="WP_245365012.1">
    <property type="nucleotide sequence ID" value="NZ_JBEPNV010000002.1"/>
</dbReference>
<evidence type="ECO:0000259" key="3">
    <source>
        <dbReference type="SMART" id="SM01119"/>
    </source>
</evidence>
<dbReference type="SMART" id="SM01119">
    <property type="entry name" value="D-ser_dehydrat"/>
    <property type="match status" value="1"/>
</dbReference>
<sequence>MPGNRAEAPLRSAEIDGASSPLQTPCLLLDEARLRANLAGMRAHLDRLGVTLRPHLKTAKSIDVARLAMAGPAGPAMVSTLREAEYFAEGGVRYMIYGVGIAPQKLDRVGAIRRRWGADLAVVLDSIEQADAVAAWAARTGDRLPVLIEVDADGHRSGVKPADAALLVAIGRALGAGADLRGVLLHAGDSYGLSDPEDLAAAAETERAAAVTAATLLRGAGLPCPVVSVGSTPTARYARDLAGVTEVRAGVFMFGDLFQAGVGSVAVDDIAVSVLATVIGHRRDKGWIITDAGWMALSRDRGTARQAVDQGYGVVCDRAGRPYPDLIVADANQEHGILALRPGSRAALPELAIGDRVRVLPNHACATGAQYDRYHVLDADGRVAAVWPRINGW</sequence>
<comment type="similarity">
    <text evidence="1">Belongs to the DSD1 family.</text>
</comment>
<keyword evidence="5" id="KW-1185">Reference proteome</keyword>
<name>A0ABV2NSY5_9HYPH</name>
<gene>
    <name evidence="4" type="ORF">ABIC20_007010</name>
</gene>
<dbReference type="Gene3D" id="3.20.20.10">
    <property type="entry name" value="Alanine racemase"/>
    <property type="match status" value="1"/>
</dbReference>
<dbReference type="Gene3D" id="2.40.37.20">
    <property type="entry name" value="D-serine dehydratase-like domain"/>
    <property type="match status" value="1"/>
</dbReference>
<dbReference type="SUPFAM" id="SSF51419">
    <property type="entry name" value="PLP-binding barrel"/>
    <property type="match status" value="1"/>
</dbReference>
<dbReference type="InterPro" id="IPR029066">
    <property type="entry name" value="PLP-binding_barrel"/>
</dbReference>
<evidence type="ECO:0000256" key="1">
    <source>
        <dbReference type="ARBA" id="ARBA00005323"/>
    </source>
</evidence>
<evidence type="ECO:0000313" key="5">
    <source>
        <dbReference type="Proteomes" id="UP001549119"/>
    </source>
</evidence>
<organism evidence="4 5">
    <name type="scientific">Methylobacterium radiotolerans</name>
    <dbReference type="NCBI Taxonomy" id="31998"/>
    <lineage>
        <taxon>Bacteria</taxon>
        <taxon>Pseudomonadati</taxon>
        <taxon>Pseudomonadota</taxon>
        <taxon>Alphaproteobacteria</taxon>
        <taxon>Hyphomicrobiales</taxon>
        <taxon>Methylobacteriaceae</taxon>
        <taxon>Methylobacterium</taxon>
    </lineage>
</organism>
<evidence type="ECO:0000256" key="2">
    <source>
        <dbReference type="ARBA" id="ARBA00023239"/>
    </source>
</evidence>
<dbReference type="PANTHER" id="PTHR28004:SF2">
    <property type="entry name" value="D-SERINE DEHYDRATASE"/>
    <property type="match status" value="1"/>
</dbReference>